<gene>
    <name evidence="1" type="ORF">PEVE_00037236</name>
</gene>
<evidence type="ECO:0000313" key="2">
    <source>
        <dbReference type="Proteomes" id="UP001159427"/>
    </source>
</evidence>
<evidence type="ECO:0000313" key="1">
    <source>
        <dbReference type="EMBL" id="CAH3030018.1"/>
    </source>
</evidence>
<dbReference type="EMBL" id="CALNXI010000606">
    <property type="protein sequence ID" value="CAH3030018.1"/>
    <property type="molecule type" value="Genomic_DNA"/>
</dbReference>
<protein>
    <recommendedName>
        <fullName evidence="3">Ribosomal protein S4</fullName>
    </recommendedName>
</protein>
<comment type="caution">
    <text evidence="1">The sequence shown here is derived from an EMBL/GenBank/DDBJ whole genome shotgun (WGS) entry which is preliminary data.</text>
</comment>
<keyword evidence="2" id="KW-1185">Reference proteome</keyword>
<dbReference type="Proteomes" id="UP001159427">
    <property type="component" value="Unassembled WGS sequence"/>
</dbReference>
<evidence type="ECO:0008006" key="3">
    <source>
        <dbReference type="Google" id="ProtNLM"/>
    </source>
</evidence>
<reference evidence="1 2" key="1">
    <citation type="submission" date="2022-05" db="EMBL/GenBank/DDBJ databases">
        <authorList>
            <consortium name="Genoscope - CEA"/>
            <person name="William W."/>
        </authorList>
    </citation>
    <scope>NUCLEOTIDE SEQUENCE [LARGE SCALE GENOMIC DNA]</scope>
</reference>
<name>A0ABN8MMZ0_9CNID</name>
<organism evidence="1 2">
    <name type="scientific">Porites evermanni</name>
    <dbReference type="NCBI Taxonomy" id="104178"/>
    <lineage>
        <taxon>Eukaryota</taxon>
        <taxon>Metazoa</taxon>
        <taxon>Cnidaria</taxon>
        <taxon>Anthozoa</taxon>
        <taxon>Hexacorallia</taxon>
        <taxon>Scleractinia</taxon>
        <taxon>Fungiina</taxon>
        <taxon>Poritidae</taxon>
        <taxon>Porites</taxon>
    </lineage>
</organism>
<accession>A0ABN8MMZ0</accession>
<sequence>MEQNLKSQRVTFTESEKIKLSSSNKVHNFTSILLPPDAISLLNKGTNFIPTTTTTPSIASLQKTMESEVNAALCSLIRRKNYITKLKASKTSKSLLRFHPYHKQTHPLLLLHQEQSRPHFNLHLIDYVHNTVSLTREFLQPAKLRSIIYPKLCNTHLHTTSYITDVQNDNDIILTVSDKNTGWALVPTSWFSTEYKPHLSDFFTYRRINNSNCKQSIRDSHTLLGQLKK</sequence>
<proteinExistence type="predicted"/>